<comment type="subcellular location">
    <subcellularLocation>
        <location evidence="6">Cytoplasm</location>
    </subcellularLocation>
    <subcellularLocation>
        <location evidence="6">Cell membrane</location>
        <topology evidence="6">Peripheral membrane protein</topology>
    </subcellularLocation>
</comment>
<dbReference type="CDD" id="cd22534">
    <property type="entry name" value="KH-II_Era"/>
    <property type="match status" value="1"/>
</dbReference>
<evidence type="ECO:0000256" key="2">
    <source>
        <dbReference type="ARBA" id="ARBA00020484"/>
    </source>
</evidence>
<dbReference type="PANTHER" id="PTHR42698:SF1">
    <property type="entry name" value="GTPASE ERA, MITOCHONDRIAL"/>
    <property type="match status" value="1"/>
</dbReference>
<dbReference type="GO" id="GO:0005525">
    <property type="term" value="F:GTP binding"/>
    <property type="evidence" value="ECO:0007669"/>
    <property type="project" value="UniProtKB-UniRule"/>
</dbReference>
<dbReference type="HAMAP" id="MF_00367">
    <property type="entry name" value="GTPase_Era"/>
    <property type="match status" value="1"/>
</dbReference>
<protein>
    <recommendedName>
        <fullName evidence="2 6">GTPase Era</fullName>
    </recommendedName>
</protein>
<dbReference type="PANTHER" id="PTHR42698">
    <property type="entry name" value="GTPASE ERA"/>
    <property type="match status" value="1"/>
</dbReference>
<dbReference type="GO" id="GO:0005829">
    <property type="term" value="C:cytosol"/>
    <property type="evidence" value="ECO:0007669"/>
    <property type="project" value="TreeGrafter"/>
</dbReference>
<dbReference type="GO" id="GO:0000028">
    <property type="term" value="P:ribosomal small subunit assembly"/>
    <property type="evidence" value="ECO:0007669"/>
    <property type="project" value="TreeGrafter"/>
</dbReference>
<dbReference type="Pfam" id="PF07650">
    <property type="entry name" value="KH_2"/>
    <property type="match status" value="1"/>
</dbReference>
<dbReference type="InterPro" id="IPR015946">
    <property type="entry name" value="KH_dom-like_a/b"/>
</dbReference>
<dbReference type="InterPro" id="IPR028978">
    <property type="entry name" value="Chorismate_lyase_/UTRA_dom_sf"/>
</dbReference>
<gene>
    <name evidence="6" type="primary">era</name>
    <name evidence="9" type="ORF">ALQ37_01631</name>
</gene>
<evidence type="ECO:0000256" key="4">
    <source>
        <dbReference type="ARBA" id="ARBA00022884"/>
    </source>
</evidence>
<dbReference type="InterPro" id="IPR006073">
    <property type="entry name" value="GTP-bd"/>
</dbReference>
<feature type="region of interest" description="G3" evidence="7">
    <location>
        <begin position="63"/>
        <end position="66"/>
    </location>
</feature>
<evidence type="ECO:0000259" key="8">
    <source>
        <dbReference type="PROSITE" id="PS51713"/>
    </source>
</evidence>
<dbReference type="GO" id="GO:0043024">
    <property type="term" value="F:ribosomal small subunit binding"/>
    <property type="evidence" value="ECO:0007669"/>
    <property type="project" value="TreeGrafter"/>
</dbReference>
<feature type="domain" description="Era-type G" evidence="8">
    <location>
        <begin position="8"/>
        <end position="176"/>
    </location>
</feature>
<comment type="similarity">
    <text evidence="1 6 7">Belongs to the TRAFAC class TrmE-Era-EngA-EngB-Septin-like GTPase superfamily. Era GTPase family.</text>
</comment>
<dbReference type="GO" id="GO:0003924">
    <property type="term" value="F:GTPase activity"/>
    <property type="evidence" value="ECO:0007669"/>
    <property type="project" value="UniProtKB-UniRule"/>
</dbReference>
<dbReference type="PROSITE" id="PS51713">
    <property type="entry name" value="G_ERA"/>
    <property type="match status" value="1"/>
</dbReference>
<keyword evidence="4 6" id="KW-0694">RNA-binding</keyword>
<dbReference type="NCBIfam" id="TIGR00436">
    <property type="entry name" value="era"/>
    <property type="match status" value="1"/>
</dbReference>
<sequence>MNDTTATRCGYVAIVGRPNVGKSTLLNHILGQKLAITSRKPQTTRHNMLGIKTEGAVQAIYVDTPGMHKNGEKALNRYMNKTASAALKDVDVVIFVVDRTRWTDEDQMVLERVQYVQGPVILAINKTDRIEDKSDLMPHLEWLQGQLPNASIVPISAQHGHNLEALESLIASHLPENDHFFPEDQITDRSSRFLAAELVREKIMRQLGAELPYQITVEIEEFKQQGRTLHIHALILVERDGQKKIIIGDKGDQWIGAGPLNRDDAVLLAREPGTVFLKAVRTTFDRRERFMEHVESLLDPVHFRLHLAFGSST</sequence>
<name>A0A3M3WVJ4_PSEAP</name>
<dbReference type="Gene3D" id="3.30.300.20">
    <property type="match status" value="1"/>
</dbReference>
<dbReference type="InterPro" id="IPR009019">
    <property type="entry name" value="KH_sf_prok-type"/>
</dbReference>
<feature type="binding site" evidence="6">
    <location>
        <begin position="63"/>
        <end position="67"/>
    </location>
    <ligand>
        <name>GTP</name>
        <dbReference type="ChEBI" id="CHEBI:37565"/>
    </ligand>
</feature>
<keyword evidence="6" id="KW-0963">Cytoplasm</keyword>
<proteinExistence type="inferred from homology"/>
<evidence type="ECO:0000313" key="10">
    <source>
        <dbReference type="Proteomes" id="UP000274541"/>
    </source>
</evidence>
<dbReference type="GO" id="GO:0005886">
    <property type="term" value="C:plasma membrane"/>
    <property type="evidence" value="ECO:0007669"/>
    <property type="project" value="UniProtKB-SubCell"/>
</dbReference>
<dbReference type="SUPFAM" id="SSF64288">
    <property type="entry name" value="Chorismate lyase-like"/>
    <property type="match status" value="1"/>
</dbReference>
<comment type="subunit">
    <text evidence="6">Monomer.</text>
</comment>
<dbReference type="NCBIfam" id="NF000908">
    <property type="entry name" value="PRK00089.1"/>
    <property type="match status" value="1"/>
</dbReference>
<dbReference type="Pfam" id="PF01926">
    <property type="entry name" value="MMR_HSR1"/>
    <property type="match status" value="1"/>
</dbReference>
<evidence type="ECO:0000256" key="7">
    <source>
        <dbReference type="PROSITE-ProRule" id="PRU01050"/>
    </source>
</evidence>
<dbReference type="InterPro" id="IPR005662">
    <property type="entry name" value="GTPase_Era-like"/>
</dbReference>
<reference evidence="9 10" key="1">
    <citation type="submission" date="2018-08" db="EMBL/GenBank/DDBJ databases">
        <title>Recombination of ecologically and evolutionarily significant loci maintains genetic cohesion in the Pseudomonas syringae species complex.</title>
        <authorList>
            <person name="Dillon M."/>
            <person name="Thakur S."/>
            <person name="Almeida R.N.D."/>
            <person name="Weir B.S."/>
            <person name="Guttman D.S."/>
        </authorList>
    </citation>
    <scope>NUCLEOTIDE SEQUENCE [LARGE SCALE GENOMIC DNA]</scope>
    <source>
        <strain evidence="9 10">ICMP 4388</strain>
    </source>
</reference>
<dbReference type="InterPro" id="IPR004044">
    <property type="entry name" value="KH_dom_type_2"/>
</dbReference>
<evidence type="ECO:0000256" key="6">
    <source>
        <dbReference type="HAMAP-Rule" id="MF_00367"/>
    </source>
</evidence>
<evidence type="ECO:0000256" key="5">
    <source>
        <dbReference type="ARBA" id="ARBA00023134"/>
    </source>
</evidence>
<keyword evidence="6" id="KW-0472">Membrane</keyword>
<dbReference type="PRINTS" id="PR00326">
    <property type="entry name" value="GTP1OBG"/>
</dbReference>
<dbReference type="AlphaFoldDB" id="A0A3M3WVJ4"/>
<dbReference type="CDD" id="cd04163">
    <property type="entry name" value="Era"/>
    <property type="match status" value="1"/>
</dbReference>
<dbReference type="EMBL" id="RBPX01000272">
    <property type="protein sequence ID" value="RMO61822.1"/>
    <property type="molecule type" value="Genomic_DNA"/>
</dbReference>
<organism evidence="9 10">
    <name type="scientific">Pseudomonas syringae pv. aptata</name>
    <dbReference type="NCBI Taxonomy" id="83167"/>
    <lineage>
        <taxon>Bacteria</taxon>
        <taxon>Pseudomonadati</taxon>
        <taxon>Pseudomonadota</taxon>
        <taxon>Gammaproteobacteria</taxon>
        <taxon>Pseudomonadales</taxon>
        <taxon>Pseudomonadaceae</taxon>
        <taxon>Pseudomonas</taxon>
        <taxon>Pseudomonas syringae</taxon>
    </lineage>
</organism>
<keyword evidence="5 6" id="KW-0342">GTP-binding</keyword>
<feature type="region of interest" description="G4" evidence="7">
    <location>
        <begin position="125"/>
        <end position="128"/>
    </location>
</feature>
<accession>A0A3M3WVJ4</accession>
<dbReference type="Proteomes" id="UP000274541">
    <property type="component" value="Unassembled WGS sequence"/>
</dbReference>
<dbReference type="SUPFAM" id="SSF54814">
    <property type="entry name" value="Prokaryotic type KH domain (KH-domain type II)"/>
    <property type="match status" value="1"/>
</dbReference>
<dbReference type="InterPro" id="IPR027417">
    <property type="entry name" value="P-loop_NTPase"/>
</dbReference>
<keyword evidence="6" id="KW-0690">Ribosome biogenesis</keyword>
<dbReference type="FunFam" id="3.40.50.300:FF:000094">
    <property type="entry name" value="GTPase Era"/>
    <property type="match status" value="1"/>
</dbReference>
<dbReference type="Gene3D" id="3.40.50.300">
    <property type="entry name" value="P-loop containing nucleotide triphosphate hydrolases"/>
    <property type="match status" value="1"/>
</dbReference>
<dbReference type="InterPro" id="IPR005225">
    <property type="entry name" value="Small_GTP-bd"/>
</dbReference>
<keyword evidence="6" id="KW-1003">Cell membrane</keyword>
<dbReference type="GO" id="GO:0070181">
    <property type="term" value="F:small ribosomal subunit rRNA binding"/>
    <property type="evidence" value="ECO:0007669"/>
    <property type="project" value="UniProtKB-UniRule"/>
</dbReference>
<evidence type="ECO:0000256" key="3">
    <source>
        <dbReference type="ARBA" id="ARBA00022741"/>
    </source>
</evidence>
<dbReference type="NCBIfam" id="TIGR00231">
    <property type="entry name" value="small_GTP"/>
    <property type="match status" value="1"/>
</dbReference>
<dbReference type="InterPro" id="IPR030388">
    <property type="entry name" value="G_ERA_dom"/>
</dbReference>
<comment type="function">
    <text evidence="6">An essential GTPase that binds both GDP and GTP, with rapid nucleotide exchange. Plays a role in 16S rRNA processing and 30S ribosomal subunit biogenesis and possibly also in cell cycle regulation and energy metabolism.</text>
</comment>
<feature type="binding site" evidence="6">
    <location>
        <begin position="125"/>
        <end position="128"/>
    </location>
    <ligand>
        <name>GTP</name>
        <dbReference type="ChEBI" id="CHEBI:37565"/>
    </ligand>
</feature>
<feature type="region of interest" description="G2" evidence="7">
    <location>
        <begin position="42"/>
        <end position="46"/>
    </location>
</feature>
<comment type="caution">
    <text evidence="9">The sequence shown here is derived from an EMBL/GenBank/DDBJ whole genome shotgun (WGS) entry which is preliminary data.</text>
</comment>
<feature type="region of interest" description="G1" evidence="7">
    <location>
        <begin position="16"/>
        <end position="23"/>
    </location>
</feature>
<feature type="binding site" evidence="6">
    <location>
        <begin position="16"/>
        <end position="23"/>
    </location>
    <ligand>
        <name>GTP</name>
        <dbReference type="ChEBI" id="CHEBI:37565"/>
    </ligand>
</feature>
<evidence type="ECO:0000313" key="9">
    <source>
        <dbReference type="EMBL" id="RMO61822.1"/>
    </source>
</evidence>
<feature type="region of interest" description="G5" evidence="7">
    <location>
        <begin position="155"/>
        <end position="157"/>
    </location>
</feature>
<keyword evidence="6" id="KW-0699">rRNA-binding</keyword>
<dbReference type="SUPFAM" id="SSF52540">
    <property type="entry name" value="P-loop containing nucleoside triphosphate hydrolases"/>
    <property type="match status" value="1"/>
</dbReference>
<keyword evidence="3 6" id="KW-0547">Nucleotide-binding</keyword>
<evidence type="ECO:0000256" key="1">
    <source>
        <dbReference type="ARBA" id="ARBA00007921"/>
    </source>
</evidence>